<evidence type="ECO:0000256" key="4">
    <source>
        <dbReference type="ARBA" id="ARBA00023125"/>
    </source>
</evidence>
<gene>
    <name evidence="7" type="ORF">HMPREF3182_01314</name>
</gene>
<dbReference type="CDD" id="cd00609">
    <property type="entry name" value="AAT_like"/>
    <property type="match status" value="1"/>
</dbReference>
<dbReference type="PRINTS" id="PR00035">
    <property type="entry name" value="HTHGNTR"/>
</dbReference>
<keyword evidence="5" id="KW-0804">Transcription</keyword>
<protein>
    <submittedName>
        <fullName evidence="7">Transcriptional regulator, GntR family</fullName>
    </submittedName>
</protein>
<dbReference type="InterPro" id="IPR036388">
    <property type="entry name" value="WH-like_DNA-bd_sf"/>
</dbReference>
<dbReference type="SUPFAM" id="SSF53383">
    <property type="entry name" value="PLP-dependent transferases"/>
    <property type="match status" value="1"/>
</dbReference>
<dbReference type="CDD" id="cd07377">
    <property type="entry name" value="WHTH_GntR"/>
    <property type="match status" value="1"/>
</dbReference>
<dbReference type="InterPro" id="IPR015421">
    <property type="entry name" value="PyrdxlP-dep_Trfase_major"/>
</dbReference>
<dbReference type="InterPro" id="IPR004839">
    <property type="entry name" value="Aminotransferase_I/II_large"/>
</dbReference>
<dbReference type="EMBL" id="LSDT01000046">
    <property type="protein sequence ID" value="KXB90559.1"/>
    <property type="molecule type" value="Genomic_DNA"/>
</dbReference>
<evidence type="ECO:0000313" key="7">
    <source>
        <dbReference type="EMBL" id="KXB90559.1"/>
    </source>
</evidence>
<comment type="similarity">
    <text evidence="1">In the C-terminal section; belongs to the class-I pyridoxal-phosphate-dependent aminotransferase family.</text>
</comment>
<dbReference type="InterPro" id="IPR051446">
    <property type="entry name" value="HTH_trans_reg/aminotransferase"/>
</dbReference>
<dbReference type="PROSITE" id="PS50949">
    <property type="entry name" value="HTH_GNTR"/>
    <property type="match status" value="1"/>
</dbReference>
<comment type="caution">
    <text evidence="7">The sequence shown here is derived from an EMBL/GenBank/DDBJ whole genome shotgun (WGS) entry which is preliminary data.</text>
</comment>
<sequence length="462" mass="52720">MLQIDPLKKSPYYVQIYAYFRQEIEQGRITAGVRLPAIRELAKQIHVSKMTVEKAYKQLAEEGYILQHCKSRYEATYLDRAISKKIVSITPGISTGQKRTYLYDFGSGDMDMEGFPLTLWRKYMNRVLSDPVYLSACDDEQGVSALRIALSNYVYETRGVKANPDCIVIGAGTSTLLHILTTLLRSSYSHIAVENPGFRLGRELFRSAGYQLEMIPVKEGALDLSSLEKKAGQLIYVSPSHQFPTGTVMRADLRYRLITWAKTNDGLIIEDDYDSELRYYGRPIPALQGLDDGEHVIYMGALSKILPFFVRLSYMILPSAIVAQYHKQISLFRQTASVAEQCVLAAYITSGEMYRHVKRLRRMYQEKAMRLEGLLRRTFGSQLEVQHVLSGVYCLVRIYSKKTTQELVNAAAAQGCRVLSVQSFYEQPQLWDEREFLLSFTKISSEEMPEAVQALYRAWKEG</sequence>
<accession>A0A134CEE8</accession>
<dbReference type="Gene3D" id="3.40.640.10">
    <property type="entry name" value="Type I PLP-dependent aspartate aminotransferase-like (Major domain)"/>
    <property type="match status" value="1"/>
</dbReference>
<evidence type="ECO:0000256" key="1">
    <source>
        <dbReference type="ARBA" id="ARBA00005384"/>
    </source>
</evidence>
<dbReference type="GO" id="GO:0003677">
    <property type="term" value="F:DNA binding"/>
    <property type="evidence" value="ECO:0007669"/>
    <property type="project" value="UniProtKB-KW"/>
</dbReference>
<dbReference type="STRING" id="1588748.HMPREF3182_01314"/>
<dbReference type="InterPro" id="IPR000524">
    <property type="entry name" value="Tscrpt_reg_HTH_GntR"/>
</dbReference>
<dbReference type="Pfam" id="PF00155">
    <property type="entry name" value="Aminotran_1_2"/>
    <property type="match status" value="1"/>
</dbReference>
<feature type="domain" description="HTH gntR-type" evidence="6">
    <location>
        <begin position="10"/>
        <end position="81"/>
    </location>
</feature>
<dbReference type="InterPro" id="IPR015424">
    <property type="entry name" value="PyrdxlP-dep_Trfase"/>
</dbReference>
<keyword evidence="8" id="KW-1185">Reference proteome</keyword>
<dbReference type="AlphaFoldDB" id="A0A134CEE8"/>
<dbReference type="Proteomes" id="UP000070160">
    <property type="component" value="Unassembled WGS sequence"/>
</dbReference>
<name>A0A134CEE8_9FIRM</name>
<organism evidence="7 8">
    <name type="scientific">Megasphaera hutchinsoni</name>
    <dbReference type="NCBI Taxonomy" id="1588748"/>
    <lineage>
        <taxon>Bacteria</taxon>
        <taxon>Bacillati</taxon>
        <taxon>Bacillota</taxon>
        <taxon>Negativicutes</taxon>
        <taxon>Veillonellales</taxon>
        <taxon>Veillonellaceae</taxon>
        <taxon>Megasphaera</taxon>
    </lineage>
</organism>
<keyword evidence="3" id="KW-0805">Transcription regulation</keyword>
<evidence type="ECO:0000256" key="2">
    <source>
        <dbReference type="ARBA" id="ARBA00022898"/>
    </source>
</evidence>
<evidence type="ECO:0000256" key="3">
    <source>
        <dbReference type="ARBA" id="ARBA00023015"/>
    </source>
</evidence>
<dbReference type="PANTHER" id="PTHR46577:SF1">
    <property type="entry name" value="HTH-TYPE TRANSCRIPTIONAL REGULATORY PROTEIN GABR"/>
    <property type="match status" value="1"/>
</dbReference>
<proteinExistence type="inferred from homology"/>
<dbReference type="PANTHER" id="PTHR46577">
    <property type="entry name" value="HTH-TYPE TRANSCRIPTIONAL REGULATORY PROTEIN GABR"/>
    <property type="match status" value="1"/>
</dbReference>
<dbReference type="PATRIC" id="fig|1588748.3.peg.1271"/>
<evidence type="ECO:0000259" key="6">
    <source>
        <dbReference type="PROSITE" id="PS50949"/>
    </source>
</evidence>
<evidence type="ECO:0000256" key="5">
    <source>
        <dbReference type="ARBA" id="ARBA00023163"/>
    </source>
</evidence>
<dbReference type="GO" id="GO:0003700">
    <property type="term" value="F:DNA-binding transcription factor activity"/>
    <property type="evidence" value="ECO:0007669"/>
    <property type="project" value="InterPro"/>
</dbReference>
<dbReference type="SMART" id="SM00345">
    <property type="entry name" value="HTH_GNTR"/>
    <property type="match status" value="1"/>
</dbReference>
<dbReference type="RefSeq" id="WP_007393188.1">
    <property type="nucleotide sequence ID" value="NZ_KQ960953.1"/>
</dbReference>
<keyword evidence="4" id="KW-0238">DNA-binding</keyword>
<dbReference type="GO" id="GO:0030170">
    <property type="term" value="F:pyridoxal phosphate binding"/>
    <property type="evidence" value="ECO:0007669"/>
    <property type="project" value="InterPro"/>
</dbReference>
<dbReference type="Pfam" id="PF00392">
    <property type="entry name" value="GntR"/>
    <property type="match status" value="1"/>
</dbReference>
<keyword evidence="2" id="KW-0663">Pyridoxal phosphate</keyword>
<reference evidence="8" key="1">
    <citation type="submission" date="2016-01" db="EMBL/GenBank/DDBJ databases">
        <authorList>
            <person name="Mitreva M."/>
            <person name="Pepin K.H."/>
            <person name="Mihindukulasuriya K.A."/>
            <person name="Fulton R."/>
            <person name="Fronick C."/>
            <person name="O'Laughlin M."/>
            <person name="Miner T."/>
            <person name="Herter B."/>
            <person name="Rosa B.A."/>
            <person name="Cordes M."/>
            <person name="Tomlinson C."/>
            <person name="Wollam A."/>
            <person name="Palsikar V.B."/>
            <person name="Mardis E.R."/>
            <person name="Wilson R.K."/>
        </authorList>
    </citation>
    <scope>NUCLEOTIDE SEQUENCE [LARGE SCALE GENOMIC DNA]</scope>
    <source>
        <strain evidence="8">KA00182</strain>
    </source>
</reference>
<evidence type="ECO:0000313" key="8">
    <source>
        <dbReference type="Proteomes" id="UP000070160"/>
    </source>
</evidence>
<dbReference type="InterPro" id="IPR036390">
    <property type="entry name" value="WH_DNA-bd_sf"/>
</dbReference>
<dbReference type="SUPFAM" id="SSF46785">
    <property type="entry name" value="Winged helix' DNA-binding domain"/>
    <property type="match status" value="1"/>
</dbReference>
<dbReference type="Gene3D" id="1.10.10.10">
    <property type="entry name" value="Winged helix-like DNA-binding domain superfamily/Winged helix DNA-binding domain"/>
    <property type="match status" value="1"/>
</dbReference>